<dbReference type="InterPro" id="IPR013022">
    <property type="entry name" value="Xyl_isomerase-like_TIM-brl"/>
</dbReference>
<proteinExistence type="predicted"/>
<dbReference type="InterPro" id="IPR050312">
    <property type="entry name" value="IolE/XylAMocC-like"/>
</dbReference>
<dbReference type="AlphaFoldDB" id="A0AAE9ZRX6"/>
<dbReference type="EMBL" id="CP119075">
    <property type="protein sequence ID" value="WED63121.1"/>
    <property type="molecule type" value="Genomic_DNA"/>
</dbReference>
<organism evidence="2 3">
    <name type="scientific">Synoicihabitans lomoniglobus</name>
    <dbReference type="NCBI Taxonomy" id="2909285"/>
    <lineage>
        <taxon>Bacteria</taxon>
        <taxon>Pseudomonadati</taxon>
        <taxon>Verrucomicrobiota</taxon>
        <taxon>Opitutia</taxon>
        <taxon>Opitutales</taxon>
        <taxon>Opitutaceae</taxon>
        <taxon>Synoicihabitans</taxon>
    </lineage>
</organism>
<accession>A0AAE9ZRX6</accession>
<name>A0AAE9ZRX6_9BACT</name>
<reference evidence="2" key="1">
    <citation type="submission" date="2023-03" db="EMBL/GenBank/DDBJ databases">
        <title>Lomoglobus Profundus gen. nov., sp. nov., a novel member of the phylum Verrucomicrobia, isolated from deep-marine sediment of South China Sea.</title>
        <authorList>
            <person name="Ahmad T."/>
            <person name="Ishaq S.E."/>
            <person name="Wang F."/>
        </authorList>
    </citation>
    <scope>NUCLEOTIDE SEQUENCE</scope>
    <source>
        <strain evidence="2">LMO-M01</strain>
    </source>
</reference>
<dbReference type="Proteomes" id="UP001218638">
    <property type="component" value="Chromosome"/>
</dbReference>
<dbReference type="InterPro" id="IPR036237">
    <property type="entry name" value="Xyl_isomerase-like_sf"/>
</dbReference>
<feature type="domain" description="Xylose isomerase-like TIM barrel" evidence="1">
    <location>
        <begin position="22"/>
        <end position="253"/>
    </location>
</feature>
<keyword evidence="2" id="KW-0413">Isomerase</keyword>
<dbReference type="Pfam" id="PF01261">
    <property type="entry name" value="AP_endonuc_2"/>
    <property type="match status" value="1"/>
</dbReference>
<dbReference type="RefSeq" id="WP_330931798.1">
    <property type="nucleotide sequence ID" value="NZ_CP119075.1"/>
</dbReference>
<gene>
    <name evidence="2" type="ORF">PXH66_12345</name>
</gene>
<dbReference type="GO" id="GO:0016853">
    <property type="term" value="F:isomerase activity"/>
    <property type="evidence" value="ECO:0007669"/>
    <property type="project" value="UniProtKB-KW"/>
</dbReference>
<keyword evidence="3" id="KW-1185">Reference proteome</keyword>
<dbReference type="SUPFAM" id="SSF51658">
    <property type="entry name" value="Xylose isomerase-like"/>
    <property type="match status" value="1"/>
</dbReference>
<evidence type="ECO:0000313" key="2">
    <source>
        <dbReference type="EMBL" id="WED63121.1"/>
    </source>
</evidence>
<dbReference type="Gene3D" id="3.20.20.150">
    <property type="entry name" value="Divalent-metal-dependent TIM barrel enzymes"/>
    <property type="match status" value="1"/>
</dbReference>
<protein>
    <submittedName>
        <fullName evidence="2">Sugar phosphate isomerase/epimerase</fullName>
    </submittedName>
</protein>
<sequence>MQFGVSTWLWNSSFNGRDVSLLRKIAAFGFDFVEIPVEDPAAVDGDAIRDALRETGLQAVVCAAVAGDRDLSSADPRKVQMAVSYLTDCFALARDWGCPLVAGPLYAPVGKAHLPTASERQEEWDRSATNLRRVAGIAADHGVHLALEPINRFETDMINTAEDAKRLIDDIGSDVVGISLDSFHMNIEEVDWCRALATAGDRLFHLQVSDSHRGVPGEGNSDWAGLREGLRRIGYDGRISIESFSPDGSSLADAVCIWRPFAESQDAFAERGLHFLKQWHAGDLVGAGDESK</sequence>
<evidence type="ECO:0000313" key="3">
    <source>
        <dbReference type="Proteomes" id="UP001218638"/>
    </source>
</evidence>
<dbReference type="KEGG" id="slom:PXH66_12345"/>
<dbReference type="PANTHER" id="PTHR12110">
    <property type="entry name" value="HYDROXYPYRUVATE ISOMERASE"/>
    <property type="match status" value="1"/>
</dbReference>
<evidence type="ECO:0000259" key="1">
    <source>
        <dbReference type="Pfam" id="PF01261"/>
    </source>
</evidence>